<evidence type="ECO:0000313" key="1">
    <source>
        <dbReference type="EMBL" id="CAG8665771.1"/>
    </source>
</evidence>
<protein>
    <submittedName>
        <fullName evidence="1">18074_t:CDS:1</fullName>
    </submittedName>
</protein>
<sequence length="42" mass="4924">MTIWLFKEVDSLALVSARLDGLTRDLKYNSTEAKKLRLENRK</sequence>
<accession>A0A9N9E7N6</accession>
<gene>
    <name evidence="1" type="ORF">DERYTH_LOCUS10952</name>
</gene>
<dbReference type="AlphaFoldDB" id="A0A9N9E7N6"/>
<organism evidence="1 2">
    <name type="scientific">Dentiscutata erythropus</name>
    <dbReference type="NCBI Taxonomy" id="1348616"/>
    <lineage>
        <taxon>Eukaryota</taxon>
        <taxon>Fungi</taxon>
        <taxon>Fungi incertae sedis</taxon>
        <taxon>Mucoromycota</taxon>
        <taxon>Glomeromycotina</taxon>
        <taxon>Glomeromycetes</taxon>
        <taxon>Diversisporales</taxon>
        <taxon>Gigasporaceae</taxon>
        <taxon>Dentiscutata</taxon>
    </lineage>
</organism>
<dbReference type="Proteomes" id="UP000789405">
    <property type="component" value="Unassembled WGS sequence"/>
</dbReference>
<evidence type="ECO:0000313" key="2">
    <source>
        <dbReference type="Proteomes" id="UP000789405"/>
    </source>
</evidence>
<keyword evidence="2" id="KW-1185">Reference proteome</keyword>
<proteinExistence type="predicted"/>
<dbReference type="EMBL" id="CAJVPY010006600">
    <property type="protein sequence ID" value="CAG8665771.1"/>
    <property type="molecule type" value="Genomic_DNA"/>
</dbReference>
<name>A0A9N9E7N6_9GLOM</name>
<reference evidence="1" key="1">
    <citation type="submission" date="2021-06" db="EMBL/GenBank/DDBJ databases">
        <authorList>
            <person name="Kallberg Y."/>
            <person name="Tangrot J."/>
            <person name="Rosling A."/>
        </authorList>
    </citation>
    <scope>NUCLEOTIDE SEQUENCE</scope>
    <source>
        <strain evidence="1">MA453B</strain>
    </source>
</reference>
<feature type="non-terminal residue" evidence="1">
    <location>
        <position position="1"/>
    </location>
</feature>
<comment type="caution">
    <text evidence="1">The sequence shown here is derived from an EMBL/GenBank/DDBJ whole genome shotgun (WGS) entry which is preliminary data.</text>
</comment>